<dbReference type="InterPro" id="IPR035418">
    <property type="entry name" value="AraC-bd_2"/>
</dbReference>
<dbReference type="AlphaFoldDB" id="A0A6S6Y6N0"/>
<dbReference type="InterPro" id="IPR009057">
    <property type="entry name" value="Homeodomain-like_sf"/>
</dbReference>
<dbReference type="SMART" id="SM00342">
    <property type="entry name" value="HTH_ARAC"/>
    <property type="match status" value="1"/>
</dbReference>
<accession>A0A6S6Y6N0</accession>
<gene>
    <name evidence="4" type="ORF">DENOEST_1013</name>
</gene>
<proteinExistence type="predicted"/>
<dbReference type="RefSeq" id="WP_145772081.1">
    <property type="nucleotide sequence ID" value="NZ_LR778301.1"/>
</dbReference>
<name>A0A6S6Y6N0_9PROT</name>
<keyword evidence="5" id="KW-1185">Reference proteome</keyword>
<dbReference type="Proteomes" id="UP000515733">
    <property type="component" value="Chromosome"/>
</dbReference>
<dbReference type="GO" id="GO:0043565">
    <property type="term" value="F:sequence-specific DNA binding"/>
    <property type="evidence" value="ECO:0007669"/>
    <property type="project" value="InterPro"/>
</dbReference>
<organism evidence="4 5">
    <name type="scientific">Denitratisoma oestradiolicum</name>
    <dbReference type="NCBI Taxonomy" id="311182"/>
    <lineage>
        <taxon>Bacteria</taxon>
        <taxon>Pseudomonadati</taxon>
        <taxon>Pseudomonadota</taxon>
        <taxon>Betaproteobacteria</taxon>
        <taxon>Nitrosomonadales</taxon>
        <taxon>Sterolibacteriaceae</taxon>
        <taxon>Denitratisoma</taxon>
    </lineage>
</organism>
<keyword evidence="2" id="KW-0238">DNA-binding</keyword>
<evidence type="ECO:0000256" key="2">
    <source>
        <dbReference type="ARBA" id="ARBA00023125"/>
    </source>
</evidence>
<dbReference type="SUPFAM" id="SSF46689">
    <property type="entry name" value="Homeodomain-like"/>
    <property type="match status" value="1"/>
</dbReference>
<keyword evidence="3" id="KW-0804">Transcription</keyword>
<dbReference type="PANTHER" id="PTHR43280">
    <property type="entry name" value="ARAC-FAMILY TRANSCRIPTIONAL REGULATOR"/>
    <property type="match status" value="1"/>
</dbReference>
<dbReference type="EMBL" id="LR778301">
    <property type="protein sequence ID" value="CAB1368178.1"/>
    <property type="molecule type" value="Genomic_DNA"/>
</dbReference>
<dbReference type="GO" id="GO:0003700">
    <property type="term" value="F:DNA-binding transcription factor activity"/>
    <property type="evidence" value="ECO:0007669"/>
    <property type="project" value="InterPro"/>
</dbReference>
<keyword evidence="1" id="KW-0805">Transcription regulation</keyword>
<dbReference type="Gene3D" id="1.10.10.60">
    <property type="entry name" value="Homeodomain-like"/>
    <property type="match status" value="1"/>
</dbReference>
<dbReference type="Pfam" id="PF14525">
    <property type="entry name" value="AraC_binding_2"/>
    <property type="match status" value="1"/>
</dbReference>
<evidence type="ECO:0000256" key="1">
    <source>
        <dbReference type="ARBA" id="ARBA00023015"/>
    </source>
</evidence>
<evidence type="ECO:0000313" key="5">
    <source>
        <dbReference type="Proteomes" id="UP000515733"/>
    </source>
</evidence>
<evidence type="ECO:0000313" key="4">
    <source>
        <dbReference type="EMBL" id="CAB1368178.1"/>
    </source>
</evidence>
<dbReference type="PANTHER" id="PTHR43280:SF2">
    <property type="entry name" value="HTH-TYPE TRANSCRIPTIONAL REGULATOR EXSA"/>
    <property type="match status" value="1"/>
</dbReference>
<protein>
    <submittedName>
        <fullName evidence="4">Uncharacterized protein</fullName>
    </submittedName>
</protein>
<dbReference type="KEGG" id="doe:DENOEST_1013"/>
<reference evidence="4 5" key="1">
    <citation type="submission" date="2020-03" db="EMBL/GenBank/DDBJ databases">
        <authorList>
            <consortium name="Genoscope - CEA"/>
            <person name="William W."/>
        </authorList>
    </citation>
    <scope>NUCLEOTIDE SEQUENCE [LARGE SCALE GENOMIC DNA]</scope>
    <source>
        <strain evidence="5">DSM 16959</strain>
    </source>
</reference>
<dbReference type="PROSITE" id="PS01124">
    <property type="entry name" value="HTH_ARAC_FAMILY_2"/>
    <property type="match status" value="1"/>
</dbReference>
<dbReference type="Pfam" id="PF12833">
    <property type="entry name" value="HTH_18"/>
    <property type="match status" value="1"/>
</dbReference>
<evidence type="ECO:0000256" key="3">
    <source>
        <dbReference type="ARBA" id="ARBA00023163"/>
    </source>
</evidence>
<dbReference type="OrthoDB" id="9178898at2"/>
<sequence length="310" mass="35461">MNECRNFDEWSQTYADYFPGTRITAEGDLADFHCTYARWNWGDLIAYEMFISHAENVYFQPQQKKRTNHYHYLTLLRNGAFRTRQFGTECTAHGDILTLADGSAPYVARHSPQAHMIFLGLPTGLLQRSVGDLRSACNIPISANFSSGAILKDMVQSLWLRRQEIDNEHAHGIANAIICLLSTLHSPTGNPTSRGIGSTRQSEILDYINANLTDPNLNVESIARFFDISTRYLRTLLQNTGTTPSRYIHELRLQHCMENLSNPLLNHLSVTEIAFRWGFNEISHFSRVFTVRFRESPSKVRRKHIDVPTL</sequence>
<dbReference type="InterPro" id="IPR018060">
    <property type="entry name" value="HTH_AraC"/>
</dbReference>